<dbReference type="GO" id="GO:0005634">
    <property type="term" value="C:nucleus"/>
    <property type="evidence" value="ECO:0007669"/>
    <property type="project" value="UniProtKB-SubCell"/>
</dbReference>
<dbReference type="GO" id="GO:0004747">
    <property type="term" value="F:ribokinase activity"/>
    <property type="evidence" value="ECO:0007669"/>
    <property type="project" value="UniProtKB-UniRule"/>
</dbReference>
<dbReference type="AlphaFoldDB" id="D7FNJ4"/>
<dbReference type="PANTHER" id="PTHR10584">
    <property type="entry name" value="SUGAR KINASE"/>
    <property type="match status" value="1"/>
</dbReference>
<feature type="binding site" evidence="9">
    <location>
        <position position="250"/>
    </location>
    <ligand>
        <name>ATP</name>
        <dbReference type="ChEBI" id="CHEBI:30616"/>
    </ligand>
</feature>
<dbReference type="InterPro" id="IPR011877">
    <property type="entry name" value="Ribokinase"/>
</dbReference>
<dbReference type="PRINTS" id="PR00990">
    <property type="entry name" value="RIBOKINASE"/>
</dbReference>
<keyword evidence="6 9" id="KW-0460">Magnesium</keyword>
<keyword evidence="4 9" id="KW-0418">Kinase</keyword>
<evidence type="ECO:0000256" key="7">
    <source>
        <dbReference type="ARBA" id="ARBA00022958"/>
    </source>
</evidence>
<dbReference type="OMA" id="DIVLIQQ"/>
<evidence type="ECO:0000256" key="3">
    <source>
        <dbReference type="ARBA" id="ARBA00022741"/>
    </source>
</evidence>
<keyword evidence="3 9" id="KW-0547">Nucleotide-binding</keyword>
<keyword evidence="12" id="KW-1185">Reference proteome</keyword>
<feature type="active site" description="Proton acceptor" evidence="9">
    <location>
        <position position="322"/>
    </location>
</feature>
<dbReference type="SUPFAM" id="SSF53613">
    <property type="entry name" value="Ribokinase-like"/>
    <property type="match status" value="1"/>
</dbReference>
<keyword evidence="9" id="KW-0963">Cytoplasm</keyword>
<dbReference type="NCBIfam" id="TIGR02152">
    <property type="entry name" value="D_ribokin_bact"/>
    <property type="match status" value="1"/>
</dbReference>
<comment type="cofactor">
    <cofactor evidence="9">
        <name>Mg(2+)</name>
        <dbReference type="ChEBI" id="CHEBI:18420"/>
    </cofactor>
    <text evidence="9">Requires a divalent cation, most likely magnesium in vivo, as an electrophilic catalyst to aid phosphoryl group transfer. It is the chelate of the metal and the nucleotide that is the actual substrate.</text>
</comment>
<feature type="binding site" evidence="9">
    <location>
        <position position="318"/>
    </location>
    <ligand>
        <name>K(+)</name>
        <dbReference type="ChEBI" id="CHEBI:29103"/>
    </ligand>
</feature>
<comment type="subcellular location">
    <subcellularLocation>
        <location evidence="9">Cytoplasm</location>
    </subcellularLocation>
    <subcellularLocation>
        <location evidence="9">Nucleus</location>
    </subcellularLocation>
</comment>
<keyword evidence="2 9" id="KW-0479">Metal-binding</keyword>
<comment type="subunit">
    <text evidence="9">Homodimer.</text>
</comment>
<proteinExistence type="inferred from homology"/>
<feature type="binding site" evidence="9">
    <location>
        <begin position="321"/>
        <end position="322"/>
    </location>
    <ligand>
        <name>ATP</name>
        <dbReference type="ChEBI" id="CHEBI:30616"/>
    </ligand>
</feature>
<feature type="binding site" evidence="9">
    <location>
        <position position="357"/>
    </location>
    <ligand>
        <name>K(+)</name>
        <dbReference type="ChEBI" id="CHEBI:29103"/>
    </ligand>
</feature>
<evidence type="ECO:0000256" key="2">
    <source>
        <dbReference type="ARBA" id="ARBA00022723"/>
    </source>
</evidence>
<reference evidence="11 12" key="1">
    <citation type="journal article" date="2010" name="Nature">
        <title>The Ectocarpus genome and the independent evolution of multicellularity in brown algae.</title>
        <authorList>
            <person name="Cock J.M."/>
            <person name="Sterck L."/>
            <person name="Rouze P."/>
            <person name="Scornet D."/>
            <person name="Allen A.E."/>
            <person name="Amoutzias G."/>
            <person name="Anthouard V."/>
            <person name="Artiguenave F."/>
            <person name="Aury J.M."/>
            <person name="Badger J.H."/>
            <person name="Beszteri B."/>
            <person name="Billiau K."/>
            <person name="Bonnet E."/>
            <person name="Bothwell J.H."/>
            <person name="Bowler C."/>
            <person name="Boyen C."/>
            <person name="Brownlee C."/>
            <person name="Carrano C.J."/>
            <person name="Charrier B."/>
            <person name="Cho G.Y."/>
            <person name="Coelho S.M."/>
            <person name="Collen J."/>
            <person name="Corre E."/>
            <person name="Da Silva C."/>
            <person name="Delage L."/>
            <person name="Delaroque N."/>
            <person name="Dittami S.M."/>
            <person name="Doulbeau S."/>
            <person name="Elias M."/>
            <person name="Farnham G."/>
            <person name="Gachon C.M."/>
            <person name="Gschloessl B."/>
            <person name="Heesch S."/>
            <person name="Jabbari K."/>
            <person name="Jubin C."/>
            <person name="Kawai H."/>
            <person name="Kimura K."/>
            <person name="Kloareg B."/>
            <person name="Kupper F.C."/>
            <person name="Lang D."/>
            <person name="Le Bail A."/>
            <person name="Leblanc C."/>
            <person name="Lerouge P."/>
            <person name="Lohr M."/>
            <person name="Lopez P.J."/>
            <person name="Martens C."/>
            <person name="Maumus F."/>
            <person name="Michel G."/>
            <person name="Miranda-Saavedra D."/>
            <person name="Morales J."/>
            <person name="Moreau H."/>
            <person name="Motomura T."/>
            <person name="Nagasato C."/>
            <person name="Napoli C.A."/>
            <person name="Nelson D.R."/>
            <person name="Nyvall-Collen P."/>
            <person name="Peters A.F."/>
            <person name="Pommier C."/>
            <person name="Potin P."/>
            <person name="Poulain J."/>
            <person name="Quesneville H."/>
            <person name="Read B."/>
            <person name="Rensing S.A."/>
            <person name="Ritter A."/>
            <person name="Rousvoal S."/>
            <person name="Samanta M."/>
            <person name="Samson G."/>
            <person name="Schroeder D.C."/>
            <person name="Segurens B."/>
            <person name="Strittmatter M."/>
            <person name="Tonon T."/>
            <person name="Tregear J.W."/>
            <person name="Valentin K."/>
            <person name="von Dassow P."/>
            <person name="Yamagishi T."/>
            <person name="Van de Peer Y."/>
            <person name="Wincker P."/>
        </authorList>
    </citation>
    <scope>NUCLEOTIDE SEQUENCE [LARGE SCALE GENOMIC DNA]</scope>
    <source>
        <strain evidence="12">Ec32 / CCAP1310/4</strain>
    </source>
</reference>
<comment type="caution">
    <text evidence="9">Lacks conserved residue(s) required for the propagation of feature annotation.</text>
</comment>
<gene>
    <name evidence="11" type="ORF">Esi_0018_0080</name>
</gene>
<dbReference type="GO" id="GO:0019303">
    <property type="term" value="P:D-ribose catabolic process"/>
    <property type="evidence" value="ECO:0007669"/>
    <property type="project" value="UniProtKB-UniRule"/>
</dbReference>
<dbReference type="InterPro" id="IPR011611">
    <property type="entry name" value="PfkB_dom"/>
</dbReference>
<evidence type="ECO:0000256" key="5">
    <source>
        <dbReference type="ARBA" id="ARBA00022840"/>
    </source>
</evidence>
<dbReference type="PANTHER" id="PTHR10584:SF166">
    <property type="entry name" value="RIBOKINASE"/>
    <property type="match status" value="1"/>
</dbReference>
<dbReference type="Gene3D" id="3.40.1190.20">
    <property type="match status" value="1"/>
</dbReference>
<dbReference type="Pfam" id="PF00294">
    <property type="entry name" value="PfkB"/>
    <property type="match status" value="1"/>
</dbReference>
<feature type="domain" description="Carbohydrate kinase PfkB" evidence="10">
    <location>
        <begin position="60"/>
        <end position="363"/>
    </location>
</feature>
<keyword evidence="7 9" id="KW-0630">Potassium</keyword>
<dbReference type="InParanoid" id="D7FNJ4"/>
<feature type="binding site" evidence="9">
    <location>
        <position position="361"/>
    </location>
    <ligand>
        <name>K(+)</name>
        <dbReference type="ChEBI" id="CHEBI:29103"/>
    </ligand>
</feature>
<evidence type="ECO:0000256" key="8">
    <source>
        <dbReference type="ARBA" id="ARBA00023277"/>
    </source>
</evidence>
<dbReference type="GO" id="GO:0005829">
    <property type="term" value="C:cytosol"/>
    <property type="evidence" value="ECO:0007669"/>
    <property type="project" value="TreeGrafter"/>
</dbReference>
<protein>
    <recommendedName>
        <fullName evidence="9">Ribokinase</fullName>
        <shortName evidence="9">RK</shortName>
        <ecNumber evidence="9">2.7.1.15</ecNumber>
    </recommendedName>
</protein>
<evidence type="ECO:0000259" key="10">
    <source>
        <dbReference type="Pfam" id="PF00294"/>
    </source>
</evidence>
<dbReference type="InterPro" id="IPR002139">
    <property type="entry name" value="Ribo/fructo_kinase"/>
</dbReference>
<dbReference type="EMBL" id="FN648291">
    <property type="protein sequence ID" value="CBJ26005.1"/>
    <property type="molecule type" value="Genomic_DNA"/>
</dbReference>
<dbReference type="GO" id="GO:0005524">
    <property type="term" value="F:ATP binding"/>
    <property type="evidence" value="ECO:0007669"/>
    <property type="project" value="UniProtKB-UniRule"/>
</dbReference>
<keyword evidence="8 9" id="KW-0119">Carbohydrate metabolism</keyword>
<sequence length="377" mass="38983">MYPSRLVAVAATVLLQAGDRAFAFIARSSVAAVAGQLALKKVPLMRSPVPTMSGRDQHAEVIVVGSCNTDLMTYTSRLPSRGETITGSRFETHNGGKGANQAVMARRMGVGVAMVACLGDDWYGSDYVKSLCDDGIDCGSVRRDAGAATGVAQICVEEAGGSEGGGGGGNFIVIVPGANYLLSPEDVAAATNRLKDAKIIMCQSEVRPEATLAALERGRAAGMTTIFNPAPAQADLPDRYLELSDILCPNETELALLCKGDIDPEDDESVIAGARELLARGAKNVVVTLGSNGCMLVSSTSEGCQRFPADKVYATDTVGAGDAFLGSLGAYLARGMALEDAIGKAVRVASVTVTRAGAQPSYPQGGDLPPDLHLPPC</sequence>
<dbReference type="EC" id="2.7.1.15" evidence="9"/>
<evidence type="ECO:0000256" key="9">
    <source>
        <dbReference type="HAMAP-Rule" id="MF_03215"/>
    </source>
</evidence>
<comment type="pathway">
    <text evidence="9">Carbohydrate metabolism; D-ribose degradation; D-ribose 5-phosphate from beta-D-ribopyranose: step 2/2.</text>
</comment>
<dbReference type="UniPathway" id="UPA00916">
    <property type="reaction ID" value="UER00889"/>
</dbReference>
<dbReference type="CDD" id="cd01174">
    <property type="entry name" value="ribokinase"/>
    <property type="match status" value="1"/>
</dbReference>
<dbReference type="GO" id="GO:0046872">
    <property type="term" value="F:metal ion binding"/>
    <property type="evidence" value="ECO:0007669"/>
    <property type="project" value="UniProtKB-KW"/>
</dbReference>
<keyword evidence="5 9" id="KW-0067">ATP-binding</keyword>
<organism evidence="11 12">
    <name type="scientific">Ectocarpus siliculosus</name>
    <name type="common">Brown alga</name>
    <name type="synonym">Conferva siliculosa</name>
    <dbReference type="NCBI Taxonomy" id="2880"/>
    <lineage>
        <taxon>Eukaryota</taxon>
        <taxon>Sar</taxon>
        <taxon>Stramenopiles</taxon>
        <taxon>Ochrophyta</taxon>
        <taxon>PX clade</taxon>
        <taxon>Phaeophyceae</taxon>
        <taxon>Ectocarpales</taxon>
        <taxon>Ectocarpaceae</taxon>
        <taxon>Ectocarpus</taxon>
    </lineage>
</organism>
<dbReference type="Proteomes" id="UP000002630">
    <property type="component" value="Linkage Group LG02"/>
</dbReference>
<comment type="activity regulation">
    <text evidence="9">Activated by a monovalent cation that binds near, but not in, the active site. The most likely occupant of the site in vivo is potassium. Ion binding induces a conformational change that may alter substrate affinity.</text>
</comment>
<accession>D7FNJ4</accession>
<feature type="binding site" evidence="9">
    <location>
        <position position="355"/>
    </location>
    <ligand>
        <name>K(+)</name>
        <dbReference type="ChEBI" id="CHEBI:29103"/>
    </ligand>
</feature>
<evidence type="ECO:0000256" key="1">
    <source>
        <dbReference type="ARBA" id="ARBA00022679"/>
    </source>
</evidence>
<comment type="similarity">
    <text evidence="9">Belongs to the carbohydrate kinase PfkB family. Ribokinase subfamily.</text>
</comment>
<feature type="binding site" evidence="9">
    <location>
        <begin position="96"/>
        <end position="100"/>
    </location>
    <ligand>
        <name>substrate</name>
    </ligand>
</feature>
<feature type="binding site" evidence="9">
    <location>
        <position position="322"/>
    </location>
    <ligand>
        <name>substrate</name>
    </ligand>
</feature>
<feature type="binding site" evidence="9">
    <location>
        <position position="352"/>
    </location>
    <ligand>
        <name>K(+)</name>
        <dbReference type="ChEBI" id="CHEBI:29103"/>
    </ligand>
</feature>
<dbReference type="OrthoDB" id="415590at2759"/>
<comment type="function">
    <text evidence="9">Catalyzes the phosphorylation of ribose at O-5 in a reaction requiring ATP and magnesium. The resulting D-ribose-5-phosphate can then be used either for sythesis of nucleotides, histidine, and tryptophan, or as a component of the pentose phosphate pathway.</text>
</comment>
<feature type="binding site" evidence="9">
    <location>
        <begin position="68"/>
        <end position="70"/>
    </location>
    <ligand>
        <name>substrate</name>
    </ligand>
</feature>
<feature type="binding site" evidence="9">
    <location>
        <position position="316"/>
    </location>
    <ligand>
        <name>K(+)</name>
        <dbReference type="ChEBI" id="CHEBI:29103"/>
    </ligand>
</feature>
<comment type="catalytic activity">
    <reaction evidence="9">
        <text>D-ribose + ATP = D-ribose 5-phosphate + ADP + H(+)</text>
        <dbReference type="Rhea" id="RHEA:13697"/>
        <dbReference type="ChEBI" id="CHEBI:15378"/>
        <dbReference type="ChEBI" id="CHEBI:30616"/>
        <dbReference type="ChEBI" id="CHEBI:47013"/>
        <dbReference type="ChEBI" id="CHEBI:78346"/>
        <dbReference type="ChEBI" id="CHEBI:456216"/>
        <dbReference type="EC" id="2.7.1.15"/>
    </reaction>
</comment>
<feature type="binding site" evidence="9">
    <location>
        <position position="205"/>
    </location>
    <ligand>
        <name>substrate</name>
    </ligand>
</feature>
<evidence type="ECO:0000313" key="12">
    <source>
        <dbReference type="Proteomes" id="UP000002630"/>
    </source>
</evidence>
<evidence type="ECO:0000256" key="6">
    <source>
        <dbReference type="ARBA" id="ARBA00022842"/>
    </source>
</evidence>
<dbReference type="STRING" id="2880.D7FNJ4"/>
<dbReference type="eggNOG" id="KOG2855">
    <property type="taxonomic scope" value="Eukaryota"/>
</dbReference>
<keyword evidence="1 9" id="KW-0808">Transferase</keyword>
<dbReference type="HAMAP" id="MF_01987">
    <property type="entry name" value="Ribokinase"/>
    <property type="match status" value="1"/>
</dbReference>
<feature type="binding site" evidence="9">
    <location>
        <begin position="288"/>
        <end position="293"/>
    </location>
    <ligand>
        <name>ATP</name>
        <dbReference type="ChEBI" id="CHEBI:30616"/>
    </ligand>
</feature>
<dbReference type="InterPro" id="IPR029056">
    <property type="entry name" value="Ribokinase-like"/>
</dbReference>
<evidence type="ECO:0000256" key="4">
    <source>
        <dbReference type="ARBA" id="ARBA00022777"/>
    </source>
</evidence>
<name>D7FNJ4_ECTSI</name>
<evidence type="ECO:0000313" key="11">
    <source>
        <dbReference type="EMBL" id="CBJ26005.1"/>
    </source>
</evidence>
<dbReference type="EMBL" id="FN649727">
    <property type="protein sequence ID" value="CBJ26005.1"/>
    <property type="molecule type" value="Genomic_DNA"/>
</dbReference>
<keyword evidence="9" id="KW-0539">Nucleus</keyword>